<dbReference type="AlphaFoldDB" id="A0A4P9CC33"/>
<accession>A0A4P9CC33</accession>
<sequence length="179" mass="20946">MMDLMKTAAEVQLLEDTKAVLACNEESEHFGLALSSEDALAVMEARNESLKKHQRVEIGPCVTKKIIHLFCDSQYIWQDNYVETLKRLQDIFFLYKNECDDLVSDDELLTFMQEQFEGVCFGDLDYLETTCLQRFCMAIQAGYRGYRQSGGHSEYSLFDEEPRWDKALYMQMLRELAWE</sequence>
<organism evidence="1 2">
    <name type="scientific">Eubacterium maltosivorans</name>
    <dbReference type="NCBI Taxonomy" id="2041044"/>
    <lineage>
        <taxon>Bacteria</taxon>
        <taxon>Bacillati</taxon>
        <taxon>Bacillota</taxon>
        <taxon>Clostridia</taxon>
        <taxon>Eubacteriales</taxon>
        <taxon>Eubacteriaceae</taxon>
        <taxon>Eubacterium</taxon>
    </lineage>
</organism>
<evidence type="ECO:0000313" key="1">
    <source>
        <dbReference type="EMBL" id="QCT72302.1"/>
    </source>
</evidence>
<name>A0A4P9CC33_EUBML</name>
<protein>
    <submittedName>
        <fullName evidence="1">Uncharacterized protein</fullName>
    </submittedName>
</protein>
<dbReference type="KEGG" id="emt:CPZ25_013510"/>
<evidence type="ECO:0000313" key="2">
    <source>
        <dbReference type="Proteomes" id="UP000218387"/>
    </source>
</evidence>
<keyword evidence="2" id="KW-1185">Reference proteome</keyword>
<proteinExistence type="predicted"/>
<dbReference type="InterPro" id="IPR046286">
    <property type="entry name" value="DUF6323"/>
</dbReference>
<dbReference type="EMBL" id="CP029487">
    <property type="protein sequence ID" value="QCT72302.1"/>
    <property type="molecule type" value="Genomic_DNA"/>
</dbReference>
<dbReference type="Pfam" id="PF19848">
    <property type="entry name" value="DUF6323"/>
    <property type="match status" value="1"/>
</dbReference>
<reference evidence="1 2" key="1">
    <citation type="submission" date="2018-05" db="EMBL/GenBank/DDBJ databases">
        <title>Genome comparison of Eubacterium sp.</title>
        <authorList>
            <person name="Feng Y."/>
            <person name="Sanchez-Andrea I."/>
            <person name="Stams A.J.M."/>
            <person name="De Vos W.M."/>
        </authorList>
    </citation>
    <scope>NUCLEOTIDE SEQUENCE [LARGE SCALE GENOMIC DNA]</scope>
    <source>
        <strain evidence="1 2">YI</strain>
    </source>
</reference>
<dbReference type="RefSeq" id="WP_096918829.1">
    <property type="nucleotide sequence ID" value="NZ_CP029487.1"/>
</dbReference>
<dbReference type="Proteomes" id="UP000218387">
    <property type="component" value="Chromosome"/>
</dbReference>
<gene>
    <name evidence="1" type="ORF">CPZ25_013510</name>
</gene>